<keyword evidence="2" id="KW-0378">Hydrolase</keyword>
<name>A0A409VV79_9AGAR</name>
<dbReference type="Proteomes" id="UP000284842">
    <property type="component" value="Unassembled WGS sequence"/>
</dbReference>
<gene>
    <name evidence="3" type="ORF">CVT24_003889</name>
</gene>
<dbReference type="InterPro" id="IPR006439">
    <property type="entry name" value="HAD-SF_hydro_IA"/>
</dbReference>
<evidence type="ECO:0008006" key="5">
    <source>
        <dbReference type="Google" id="ProtNLM"/>
    </source>
</evidence>
<dbReference type="NCBIfam" id="TIGR01493">
    <property type="entry name" value="HAD-SF-IA-v2"/>
    <property type="match status" value="1"/>
</dbReference>
<dbReference type="PRINTS" id="PR00413">
    <property type="entry name" value="HADHALOGNASE"/>
</dbReference>
<dbReference type="InterPro" id="IPR051540">
    <property type="entry name" value="S-2-haloacid_dehalogenase"/>
</dbReference>
<dbReference type="PANTHER" id="PTHR43316">
    <property type="entry name" value="HYDROLASE, HALOACID DELAHOGENASE-RELATED"/>
    <property type="match status" value="1"/>
</dbReference>
<evidence type="ECO:0000256" key="1">
    <source>
        <dbReference type="ARBA" id="ARBA00008106"/>
    </source>
</evidence>
<dbReference type="SFLD" id="SFLDG01129">
    <property type="entry name" value="C1.5:_HAD__Beta-PGM__Phosphata"/>
    <property type="match status" value="1"/>
</dbReference>
<dbReference type="STRING" id="181874.A0A409VV79"/>
<dbReference type="OrthoDB" id="2363873at2759"/>
<comment type="caution">
    <text evidence="3">The sequence shown here is derived from an EMBL/GenBank/DDBJ whole genome shotgun (WGS) entry which is preliminary data.</text>
</comment>
<dbReference type="PANTHER" id="PTHR43316:SF3">
    <property type="entry name" value="HALOACID DEHALOGENASE, TYPE II (AFU_ORTHOLOGUE AFUA_2G07750)-RELATED"/>
    <property type="match status" value="1"/>
</dbReference>
<organism evidence="3 4">
    <name type="scientific">Panaeolus cyanescens</name>
    <dbReference type="NCBI Taxonomy" id="181874"/>
    <lineage>
        <taxon>Eukaryota</taxon>
        <taxon>Fungi</taxon>
        <taxon>Dikarya</taxon>
        <taxon>Basidiomycota</taxon>
        <taxon>Agaricomycotina</taxon>
        <taxon>Agaricomycetes</taxon>
        <taxon>Agaricomycetidae</taxon>
        <taxon>Agaricales</taxon>
        <taxon>Agaricineae</taxon>
        <taxon>Galeropsidaceae</taxon>
        <taxon>Panaeolus</taxon>
    </lineage>
</organism>
<dbReference type="GO" id="GO:0016791">
    <property type="term" value="F:phosphatase activity"/>
    <property type="evidence" value="ECO:0007669"/>
    <property type="project" value="UniProtKB-ARBA"/>
</dbReference>
<dbReference type="InParanoid" id="A0A409VV79"/>
<dbReference type="InterPro" id="IPR036412">
    <property type="entry name" value="HAD-like_sf"/>
</dbReference>
<reference evidence="3 4" key="1">
    <citation type="journal article" date="2018" name="Evol. Lett.">
        <title>Horizontal gene cluster transfer increased hallucinogenic mushroom diversity.</title>
        <authorList>
            <person name="Reynolds H.T."/>
            <person name="Vijayakumar V."/>
            <person name="Gluck-Thaler E."/>
            <person name="Korotkin H.B."/>
            <person name="Matheny P.B."/>
            <person name="Slot J.C."/>
        </authorList>
    </citation>
    <scope>NUCLEOTIDE SEQUENCE [LARGE SCALE GENOMIC DNA]</scope>
    <source>
        <strain evidence="3 4">2629</strain>
    </source>
</reference>
<proteinExistence type="inferred from homology"/>
<keyword evidence="4" id="KW-1185">Reference proteome</keyword>
<dbReference type="NCBIfam" id="TIGR01428">
    <property type="entry name" value="HAD_type_II"/>
    <property type="match status" value="1"/>
</dbReference>
<dbReference type="EMBL" id="NHTK01005963">
    <property type="protein sequence ID" value="PPQ70162.1"/>
    <property type="molecule type" value="Genomic_DNA"/>
</dbReference>
<evidence type="ECO:0000313" key="4">
    <source>
        <dbReference type="Proteomes" id="UP000284842"/>
    </source>
</evidence>
<evidence type="ECO:0000313" key="3">
    <source>
        <dbReference type="EMBL" id="PPQ70162.1"/>
    </source>
</evidence>
<dbReference type="Gene3D" id="3.40.50.1000">
    <property type="entry name" value="HAD superfamily/HAD-like"/>
    <property type="match status" value="1"/>
</dbReference>
<dbReference type="InterPro" id="IPR006328">
    <property type="entry name" value="2-HAD"/>
</dbReference>
<evidence type="ECO:0000256" key="2">
    <source>
        <dbReference type="ARBA" id="ARBA00022801"/>
    </source>
</evidence>
<dbReference type="Gene3D" id="1.10.150.240">
    <property type="entry name" value="Putative phosphatase, domain 2"/>
    <property type="match status" value="1"/>
</dbReference>
<dbReference type="Pfam" id="PF00702">
    <property type="entry name" value="Hydrolase"/>
    <property type="match status" value="1"/>
</dbReference>
<accession>A0A409VV79</accession>
<dbReference type="InterPro" id="IPR023214">
    <property type="entry name" value="HAD_sf"/>
</dbReference>
<sequence length="254" mass="28134">MHQIKALVFDVFGTVVDWRSSVVSQLEAFGERHGIAAGKTDWVKFAEQWRSSRRIAIGGGGSTNVDVMHREILDEMLDQPEWAHIGKAWDDVTRVEVNLSWHRLKGWPDAVEGLKELKKDYILATLSNGNIRLLVDMAKYAGLPWDIIFSTELFDTFKPNPKAYLETMRHLGITDPSQCAMVAAHLYDVRAAGSVGMSTIYVSRPKEDNATEVGQGGVKSKKEGGEVDLVVTSFVELAKMLREGKRGGDSGSVN</sequence>
<dbReference type="InterPro" id="IPR023198">
    <property type="entry name" value="PGP-like_dom2"/>
</dbReference>
<dbReference type="AlphaFoldDB" id="A0A409VV79"/>
<comment type="similarity">
    <text evidence="1">Belongs to the HAD-like hydrolase superfamily. S-2-haloalkanoic acid dehalogenase family.</text>
</comment>
<dbReference type="GO" id="GO:0019120">
    <property type="term" value="F:hydrolase activity, acting on acid halide bonds, in C-halide compounds"/>
    <property type="evidence" value="ECO:0007669"/>
    <property type="project" value="InterPro"/>
</dbReference>
<dbReference type="SFLD" id="SFLDS00003">
    <property type="entry name" value="Haloacid_Dehalogenase"/>
    <property type="match status" value="1"/>
</dbReference>
<dbReference type="SUPFAM" id="SSF56784">
    <property type="entry name" value="HAD-like"/>
    <property type="match status" value="1"/>
</dbReference>
<protein>
    <recommendedName>
        <fullName evidence="5">Haloacid dehalogenase</fullName>
    </recommendedName>
</protein>